<proteinExistence type="predicted"/>
<evidence type="ECO:0000313" key="2">
    <source>
        <dbReference type="WBParaSite" id="JU765_v2.g16834.t1"/>
    </source>
</evidence>
<organism evidence="1 2">
    <name type="scientific">Panagrolaimus sp. JU765</name>
    <dbReference type="NCBI Taxonomy" id="591449"/>
    <lineage>
        <taxon>Eukaryota</taxon>
        <taxon>Metazoa</taxon>
        <taxon>Ecdysozoa</taxon>
        <taxon>Nematoda</taxon>
        <taxon>Chromadorea</taxon>
        <taxon>Rhabditida</taxon>
        <taxon>Tylenchina</taxon>
        <taxon>Panagrolaimomorpha</taxon>
        <taxon>Panagrolaimoidea</taxon>
        <taxon>Panagrolaimidae</taxon>
        <taxon>Panagrolaimus</taxon>
    </lineage>
</organism>
<name>A0AC34QIT5_9BILA</name>
<reference evidence="2" key="1">
    <citation type="submission" date="2022-11" db="UniProtKB">
        <authorList>
            <consortium name="WormBaseParasite"/>
        </authorList>
    </citation>
    <scope>IDENTIFICATION</scope>
</reference>
<dbReference type="WBParaSite" id="JU765_v2.g16834.t1">
    <property type="protein sequence ID" value="JU765_v2.g16834.t1"/>
    <property type="gene ID" value="JU765_v2.g16834"/>
</dbReference>
<protein>
    <submittedName>
        <fullName evidence="2">Uncharacterized protein</fullName>
    </submittedName>
</protein>
<dbReference type="Proteomes" id="UP000887576">
    <property type="component" value="Unplaced"/>
</dbReference>
<evidence type="ECO:0000313" key="1">
    <source>
        <dbReference type="Proteomes" id="UP000887576"/>
    </source>
</evidence>
<accession>A0AC34QIT5</accession>
<sequence>MILYLSCMVSFFVLPIFAEDSRLVKFTAEEERLLDDGIRRSSFSRRSKDSSGTQLVEFTAEEEEALSKGWDAARSFLGHTSRAPTRIDPRDYCRHYKANYGYYCIAKTYGNEPLIQKLLRFCPSYKAKCAVHAHGVERDPFHVLQHRISPDFPDVDAHHRRMVEQERDDFFKAMVPCSADCDSRVWRHCTQECKCDYMFPRVQRFCNPPPIPFFLNTCRLWYYGCPKYQQYNYASQFIYSKAEKGKTLGGVSPGVASYGGATPTGFATRLSPSGPIGTPFN</sequence>